<keyword evidence="6" id="KW-1185">Reference proteome</keyword>
<evidence type="ECO:0000259" key="3">
    <source>
        <dbReference type="Pfam" id="PF13240"/>
    </source>
</evidence>
<proteinExistence type="predicted"/>
<feature type="domain" description="TcaA 4th" evidence="4">
    <location>
        <begin position="261"/>
        <end position="331"/>
    </location>
</feature>
<evidence type="ECO:0000256" key="1">
    <source>
        <dbReference type="SAM" id="MobiDB-lite"/>
    </source>
</evidence>
<dbReference type="Proteomes" id="UP000826550">
    <property type="component" value="Chromosome"/>
</dbReference>
<dbReference type="PANTHER" id="PTHR40038:SF1">
    <property type="entry name" value="MEMBRANE-ASSOCIATED PROTEIN TCAA"/>
    <property type="match status" value="1"/>
</dbReference>
<dbReference type="Pfam" id="PF22820">
    <property type="entry name" value="TcaA_3rd_4th"/>
    <property type="match status" value="1"/>
</dbReference>
<dbReference type="RefSeq" id="WP_220220747.1">
    <property type="nucleotide sequence ID" value="NZ_CP048268.1"/>
</dbReference>
<feature type="compositionally biased region" description="Low complexity" evidence="1">
    <location>
        <begin position="46"/>
        <end position="61"/>
    </location>
</feature>
<feature type="transmembrane region" description="Helical" evidence="2">
    <location>
        <begin position="72"/>
        <end position="91"/>
    </location>
</feature>
<gene>
    <name evidence="5" type="ORF">GYM71_02100</name>
</gene>
<keyword evidence="2" id="KW-0812">Transmembrane</keyword>
<dbReference type="InterPro" id="IPR054530">
    <property type="entry name" value="TcaA_4th"/>
</dbReference>
<protein>
    <submittedName>
        <fullName evidence="5">Zinc-ribbon domain-containing protein</fullName>
    </submittedName>
</protein>
<evidence type="ECO:0000256" key="2">
    <source>
        <dbReference type="SAM" id="Phobius"/>
    </source>
</evidence>
<dbReference type="Pfam" id="PF13240">
    <property type="entry name" value="Zn_Ribbon_1"/>
    <property type="match status" value="1"/>
</dbReference>
<evidence type="ECO:0000313" key="5">
    <source>
        <dbReference type="EMBL" id="QYN52284.1"/>
    </source>
</evidence>
<organism evidence="5 6">
    <name type="scientific">Lactobacillus panisapium</name>
    <dbReference type="NCBI Taxonomy" id="2012495"/>
    <lineage>
        <taxon>Bacteria</taxon>
        <taxon>Bacillati</taxon>
        <taxon>Bacillota</taxon>
        <taxon>Bacilli</taxon>
        <taxon>Lactobacillales</taxon>
        <taxon>Lactobacillaceae</taxon>
        <taxon>Lactobacillus</taxon>
    </lineage>
</organism>
<dbReference type="EMBL" id="CP048268">
    <property type="protein sequence ID" value="QYN52284.1"/>
    <property type="molecule type" value="Genomic_DNA"/>
</dbReference>
<evidence type="ECO:0000259" key="4">
    <source>
        <dbReference type="Pfam" id="PF22820"/>
    </source>
</evidence>
<dbReference type="PANTHER" id="PTHR40038">
    <property type="entry name" value="MEMBRANE-ASSOCIATED PROTEIN TCAA"/>
    <property type="match status" value="1"/>
</dbReference>
<keyword evidence="2" id="KW-0472">Membrane</keyword>
<reference evidence="5 6" key="1">
    <citation type="submission" date="2020-01" db="EMBL/GenBank/DDBJ databases">
        <title>Vast differences in strain-level diversity in the gut microbiota of two closely related honey bee species.</title>
        <authorList>
            <person name="Ellegaard K.M."/>
            <person name="Suenami S."/>
            <person name="Miyazaki R."/>
            <person name="Engel P."/>
        </authorList>
    </citation>
    <scope>NUCLEOTIDE SEQUENCE [LARGE SCALE GENOMIC DNA]</scope>
    <source>
        <strain evidence="5 6">ESL0416</strain>
    </source>
</reference>
<dbReference type="InterPro" id="IPR026870">
    <property type="entry name" value="Zinc_ribbon_dom"/>
</dbReference>
<feature type="compositionally biased region" description="Basic and acidic residues" evidence="1">
    <location>
        <begin position="34"/>
        <end position="44"/>
    </location>
</feature>
<accession>A0ABX8W3Z3</accession>
<feature type="domain" description="Zinc-ribbon" evidence="3">
    <location>
        <begin position="6"/>
        <end position="28"/>
    </location>
</feature>
<name>A0ABX8W3Z3_9LACO</name>
<sequence>MNKNEFCPNCGRRVNENEEFCSNCGAKLSNNKQSRQEYRTDQTHRQAANNNSQNQVQTVNNPRQPMKKKTKIILSIVGVLVVAFIAFYAWGSNHYQRKNQVDQITAYLKNPRENLADYVTSDNPSVHVTNAALKPTQNYYFDHSSDADKMAEAFKYGDTYEDVSLVQSGRYLLLFPKYTLKFKTFTPHIKTNHANSTIYVNDEKIGGVNGSGENYYKQVQPLFPGKYHIVVKSTAAGHKLTADKSANIFSNSAINMNIKTVNFTVKSSPGADVYINEKKVGTLDKSGEKVFKEYPATDDMKIYVMMKVDGKAIRSKVIDYDDLGFDDDDDSSSNVVKPEWPGLISEDDAESILEDNFEDPDEDAFVGGAENKGYQELHEQIGNFNDNDEIISYDMDCSIVSISPAPDNSSNVVYKITYTFEHDDYEHKQVMLYSGCVFHQNGDDDDASQKIRSIGNGKIISDKKYNN</sequence>
<feature type="region of interest" description="Disordered" evidence="1">
    <location>
        <begin position="31"/>
        <end position="64"/>
    </location>
</feature>
<evidence type="ECO:0000313" key="6">
    <source>
        <dbReference type="Proteomes" id="UP000826550"/>
    </source>
</evidence>
<keyword evidence="2" id="KW-1133">Transmembrane helix</keyword>